<dbReference type="EMBL" id="RAYI01000035">
    <property type="protein sequence ID" value="RLT72505.1"/>
    <property type="molecule type" value="Genomic_DNA"/>
</dbReference>
<dbReference type="CDD" id="cd05400">
    <property type="entry name" value="NT_2-5OAS_ClassI-CCAase"/>
    <property type="match status" value="1"/>
</dbReference>
<gene>
    <name evidence="3" type="ORF">D7V78_15515</name>
</gene>
<organism evidence="3 4">
    <name type="scientific">Parabacteroides distasonis</name>
    <dbReference type="NCBI Taxonomy" id="823"/>
    <lineage>
        <taxon>Bacteria</taxon>
        <taxon>Pseudomonadati</taxon>
        <taxon>Bacteroidota</taxon>
        <taxon>Bacteroidia</taxon>
        <taxon>Bacteroidales</taxon>
        <taxon>Tannerellaceae</taxon>
        <taxon>Parabacteroides</taxon>
    </lineage>
</organism>
<dbReference type="Pfam" id="PF18144">
    <property type="entry name" value="SMODS"/>
    <property type="match status" value="1"/>
</dbReference>
<keyword evidence="1" id="KW-0051">Antiviral defense</keyword>
<comment type="caution">
    <text evidence="3">The sequence shown here is derived from an EMBL/GenBank/DDBJ whole genome shotgun (WGS) entry which is preliminary data.</text>
</comment>
<dbReference type="OrthoDB" id="1118920at2"/>
<dbReference type="Proteomes" id="UP000278164">
    <property type="component" value="Unassembled WGS sequence"/>
</dbReference>
<proteinExistence type="predicted"/>
<dbReference type="GO" id="GO:0051607">
    <property type="term" value="P:defense response to virus"/>
    <property type="evidence" value="ECO:0007669"/>
    <property type="project" value="UniProtKB-KW"/>
</dbReference>
<evidence type="ECO:0000256" key="1">
    <source>
        <dbReference type="ARBA" id="ARBA00023118"/>
    </source>
</evidence>
<reference evidence="3 4" key="1">
    <citation type="submission" date="2018-09" db="EMBL/GenBank/DDBJ databases">
        <title>Murine metabolic-syndrome-specific gut microbial biobank.</title>
        <authorList>
            <person name="Liu C."/>
        </authorList>
    </citation>
    <scope>NUCLEOTIDE SEQUENCE [LARGE SCALE GENOMIC DNA]</scope>
    <source>
        <strain evidence="3 4">8-P5</strain>
    </source>
</reference>
<dbReference type="InterPro" id="IPR040511">
    <property type="entry name" value="AGS_C"/>
</dbReference>
<dbReference type="AlphaFoldDB" id="A0A3L7ZKU2"/>
<accession>A0A3L7ZKU2</accession>
<dbReference type="GeneID" id="93116304"/>
<dbReference type="SUPFAM" id="SSF81301">
    <property type="entry name" value="Nucleotidyltransferase"/>
    <property type="match status" value="1"/>
</dbReference>
<name>A0A3L7ZKU2_PARDI</name>
<dbReference type="InterPro" id="IPR043519">
    <property type="entry name" value="NT_sf"/>
</dbReference>
<feature type="domain" description="Adenylyl/Guanylyl and SMODS C-terminal sensor" evidence="2">
    <location>
        <begin position="303"/>
        <end position="430"/>
    </location>
</feature>
<keyword evidence="3" id="KW-0808">Transferase</keyword>
<dbReference type="RefSeq" id="WP_032595617.1">
    <property type="nucleotide sequence ID" value="NZ_QXXG01000002.1"/>
</dbReference>
<dbReference type="InterPro" id="IPR006116">
    <property type="entry name" value="NT_2-5OAS_ClassI-CCAase"/>
</dbReference>
<dbReference type="GO" id="GO:0016779">
    <property type="term" value="F:nucleotidyltransferase activity"/>
    <property type="evidence" value="ECO:0007669"/>
    <property type="project" value="InterPro"/>
</dbReference>
<dbReference type="Gene3D" id="3.30.460.10">
    <property type="entry name" value="Beta Polymerase, domain 2"/>
    <property type="match status" value="1"/>
</dbReference>
<dbReference type="Pfam" id="PF18134">
    <property type="entry name" value="AGS_C"/>
    <property type="match status" value="1"/>
</dbReference>
<evidence type="ECO:0000313" key="4">
    <source>
        <dbReference type="Proteomes" id="UP000278164"/>
    </source>
</evidence>
<sequence length="430" mass="50429">MTKTEAFDKFLNNIKVDNPDIFCGRYKEITKKLNKTFRDTDSETANCLQVGSYGRYTGIKGISDLDMLYIMPKSTWDTYKDTPSELLRKTRDALLDRYPQTTIKVDRLVVDVFFGNFTFEVQPVYEERDGEEINYKYPDTKTCTYKITKPRQEQNEMINFKQNHGEAHRHLCKMLRAWKNNVGVGMGGLLIDTLTHRFLSNHSEYDNANKSQYGEMCRDFFEYLKDEPKHTHYQALGSDQDVKVKHPFRSKAKIAYKKANEAIKENDESKRHDIWREIFGRQFPKSVSSVVENKMFSSDNPSDHEEFIEDKYPIDVKYDLKLDCIIMRDGFREHLLSELLLKGQRISRVRSLDFTIKTDAPLPYEVKWKARNVGTEAIKRNCLRGEIIDSNRKNNVRHESADFFGPHYMEAYIIKNGIVVARDRIEVPIQ</sequence>
<protein>
    <submittedName>
        <fullName evidence="3">Nucleotidyltransferase</fullName>
    </submittedName>
</protein>
<evidence type="ECO:0000259" key="2">
    <source>
        <dbReference type="Pfam" id="PF18134"/>
    </source>
</evidence>
<evidence type="ECO:0000313" key="3">
    <source>
        <dbReference type="EMBL" id="RLT72505.1"/>
    </source>
</evidence>